<evidence type="ECO:0000256" key="7">
    <source>
        <dbReference type="ARBA" id="ARBA00022475"/>
    </source>
</evidence>
<dbReference type="InterPro" id="IPR048279">
    <property type="entry name" value="MdtK-like"/>
</dbReference>
<dbReference type="AlphaFoldDB" id="A0A9D1NY67"/>
<dbReference type="InterPro" id="IPR050222">
    <property type="entry name" value="MATE_MdtK"/>
</dbReference>
<evidence type="ECO:0000313" key="14">
    <source>
        <dbReference type="EMBL" id="HIV22400.1"/>
    </source>
</evidence>
<keyword evidence="5" id="KW-0813">Transport</keyword>
<evidence type="ECO:0000313" key="15">
    <source>
        <dbReference type="Proteomes" id="UP000886889"/>
    </source>
</evidence>
<feature type="transmembrane region" description="Helical" evidence="13">
    <location>
        <begin position="197"/>
        <end position="216"/>
    </location>
</feature>
<evidence type="ECO:0000256" key="10">
    <source>
        <dbReference type="ARBA" id="ARBA00023065"/>
    </source>
</evidence>
<dbReference type="PANTHER" id="PTHR43298">
    <property type="entry name" value="MULTIDRUG RESISTANCE PROTEIN NORM-RELATED"/>
    <property type="match status" value="1"/>
</dbReference>
<organism evidence="14 15">
    <name type="scientific">Candidatus Merdiplasma excrementigallinarum</name>
    <dbReference type="NCBI Taxonomy" id="2840864"/>
    <lineage>
        <taxon>Bacteria</taxon>
        <taxon>Bacillati</taxon>
        <taxon>Bacillota</taxon>
        <taxon>Clostridia</taxon>
        <taxon>Lachnospirales</taxon>
        <taxon>Lachnospiraceae</taxon>
        <taxon>Lachnospiraceae incertae sedis</taxon>
        <taxon>Candidatus Merdiplasma</taxon>
    </lineage>
</organism>
<feature type="transmembrane region" description="Helical" evidence="13">
    <location>
        <begin position="92"/>
        <end position="118"/>
    </location>
</feature>
<dbReference type="PANTHER" id="PTHR43298:SF2">
    <property type="entry name" value="FMN_FAD EXPORTER YEEO-RELATED"/>
    <property type="match status" value="1"/>
</dbReference>
<protein>
    <recommendedName>
        <fullName evidence="4">Probable multidrug resistance protein NorM</fullName>
    </recommendedName>
    <alternativeName>
        <fullName evidence="12">Multidrug-efflux transporter</fullName>
    </alternativeName>
</protein>
<reference evidence="14" key="1">
    <citation type="submission" date="2020-10" db="EMBL/GenBank/DDBJ databases">
        <authorList>
            <person name="Gilroy R."/>
        </authorList>
    </citation>
    <scope>NUCLEOTIDE SEQUENCE</scope>
    <source>
        <strain evidence="14">ChiBcec6-7307</strain>
    </source>
</reference>
<dbReference type="PIRSF" id="PIRSF006603">
    <property type="entry name" value="DinF"/>
    <property type="match status" value="1"/>
</dbReference>
<feature type="transmembrane region" description="Helical" evidence="13">
    <location>
        <begin position="395"/>
        <end position="415"/>
    </location>
</feature>
<comment type="function">
    <text evidence="1">Multidrug efflux pump.</text>
</comment>
<feature type="transmembrane region" description="Helical" evidence="13">
    <location>
        <begin position="421"/>
        <end position="440"/>
    </location>
</feature>
<feature type="transmembrane region" description="Helical" evidence="13">
    <location>
        <begin position="360"/>
        <end position="383"/>
    </location>
</feature>
<evidence type="ECO:0000256" key="1">
    <source>
        <dbReference type="ARBA" id="ARBA00003408"/>
    </source>
</evidence>
<evidence type="ECO:0000256" key="2">
    <source>
        <dbReference type="ARBA" id="ARBA00004651"/>
    </source>
</evidence>
<keyword evidence="11 13" id="KW-0472">Membrane</keyword>
<evidence type="ECO:0000256" key="12">
    <source>
        <dbReference type="ARBA" id="ARBA00031636"/>
    </source>
</evidence>
<evidence type="ECO:0000256" key="4">
    <source>
        <dbReference type="ARBA" id="ARBA00020268"/>
    </source>
</evidence>
<dbReference type="Pfam" id="PF01554">
    <property type="entry name" value="MatE"/>
    <property type="match status" value="2"/>
</dbReference>
<feature type="transmembrane region" description="Helical" evidence="13">
    <location>
        <begin position="55"/>
        <end position="80"/>
    </location>
</feature>
<evidence type="ECO:0000256" key="11">
    <source>
        <dbReference type="ARBA" id="ARBA00023136"/>
    </source>
</evidence>
<keyword evidence="10" id="KW-0406">Ion transport</keyword>
<feature type="transmembrane region" description="Helical" evidence="13">
    <location>
        <begin position="130"/>
        <end position="151"/>
    </location>
</feature>
<proteinExistence type="inferred from homology"/>
<comment type="subcellular location">
    <subcellularLocation>
        <location evidence="2">Cell membrane</location>
        <topology evidence="2">Multi-pass membrane protein</topology>
    </subcellularLocation>
</comment>
<evidence type="ECO:0000256" key="3">
    <source>
        <dbReference type="ARBA" id="ARBA00010199"/>
    </source>
</evidence>
<dbReference type="GO" id="GO:0015297">
    <property type="term" value="F:antiporter activity"/>
    <property type="evidence" value="ECO:0007669"/>
    <property type="project" value="UniProtKB-KW"/>
</dbReference>
<dbReference type="EMBL" id="DVOS01000005">
    <property type="protein sequence ID" value="HIV22400.1"/>
    <property type="molecule type" value="Genomic_DNA"/>
</dbReference>
<comment type="caution">
    <text evidence="14">The sequence shown here is derived from an EMBL/GenBank/DDBJ whole genome shotgun (WGS) entry which is preliminary data.</text>
</comment>
<keyword evidence="6" id="KW-0050">Antiport</keyword>
<evidence type="ECO:0000256" key="9">
    <source>
        <dbReference type="ARBA" id="ARBA00022989"/>
    </source>
</evidence>
<name>A0A9D1NY67_9FIRM</name>
<evidence type="ECO:0000256" key="8">
    <source>
        <dbReference type="ARBA" id="ARBA00022692"/>
    </source>
</evidence>
<dbReference type="GO" id="GO:0042910">
    <property type="term" value="F:xenobiotic transmembrane transporter activity"/>
    <property type="evidence" value="ECO:0007669"/>
    <property type="project" value="InterPro"/>
</dbReference>
<keyword evidence="9 13" id="KW-1133">Transmembrane helix</keyword>
<dbReference type="GO" id="GO:0006811">
    <property type="term" value="P:monoatomic ion transport"/>
    <property type="evidence" value="ECO:0007669"/>
    <property type="project" value="UniProtKB-KW"/>
</dbReference>
<feature type="transmembrane region" description="Helical" evidence="13">
    <location>
        <begin position="320"/>
        <end position="340"/>
    </location>
</feature>
<keyword evidence="7" id="KW-1003">Cell membrane</keyword>
<evidence type="ECO:0000256" key="13">
    <source>
        <dbReference type="SAM" id="Phobius"/>
    </source>
</evidence>
<reference evidence="14" key="2">
    <citation type="journal article" date="2021" name="PeerJ">
        <title>Extensive microbial diversity within the chicken gut microbiome revealed by metagenomics and culture.</title>
        <authorList>
            <person name="Gilroy R."/>
            <person name="Ravi A."/>
            <person name="Getino M."/>
            <person name="Pursley I."/>
            <person name="Horton D.L."/>
            <person name="Alikhan N.F."/>
            <person name="Baker D."/>
            <person name="Gharbi K."/>
            <person name="Hall N."/>
            <person name="Watson M."/>
            <person name="Adriaenssens E.M."/>
            <person name="Foster-Nyarko E."/>
            <person name="Jarju S."/>
            <person name="Secka A."/>
            <person name="Antonio M."/>
            <person name="Oren A."/>
            <person name="Chaudhuri R.R."/>
            <person name="La Ragione R."/>
            <person name="Hildebrand F."/>
            <person name="Pallen M.J."/>
        </authorList>
    </citation>
    <scope>NUCLEOTIDE SEQUENCE</scope>
    <source>
        <strain evidence="14">ChiBcec6-7307</strain>
    </source>
</reference>
<feature type="transmembrane region" description="Helical" evidence="13">
    <location>
        <begin position="12"/>
        <end position="35"/>
    </location>
</feature>
<comment type="similarity">
    <text evidence="3">Belongs to the multi antimicrobial extrusion (MATE) (TC 2.A.66.1) family.</text>
</comment>
<gene>
    <name evidence="14" type="ORF">IAC80_00530</name>
</gene>
<feature type="transmembrane region" description="Helical" evidence="13">
    <location>
        <begin position="237"/>
        <end position="259"/>
    </location>
</feature>
<keyword evidence="8 13" id="KW-0812">Transmembrane</keyword>
<sequence>MNQTYMKEKPVFPLILTMSLPMVLSMLVNALYNIVDSYFVAQISEEAMTALSLVYPLQNLVTAIGVGFGIGINAAVAYYLGAQRTGDAEKSFSQGLFLSAVHGIILTLGCICVMPLFLRLFTSSETVISYGLGYSNVVFLFSVVITVEVTYEKLFQAVGMMKVSMISMLVGCVVNIILDPLFIFGAGFIPAMGVEGAALATGIGQAATLVIYLVIYRRVELPVKFRLIRNSLLDRKICKRLYGVGIPATLNLALASLLITALNRILSGFSQMYVLILGIYYKLQTFIYLTANGIVQGIRPLVSYNYGAGRNDRVRSIHKTALFLGLVIMAVGTGLCMIIPDQIIGLFTHSPETARAGALALRIISCGFIVSTVSVMTSGTFEGLGKGLPSLMISLIRYIAIIPIAFVLSLLFGAVGVWHAFWVTELIAAGVSIILFFYSFPLKQ</sequence>
<dbReference type="GO" id="GO:0005886">
    <property type="term" value="C:plasma membrane"/>
    <property type="evidence" value="ECO:0007669"/>
    <property type="project" value="UniProtKB-SubCell"/>
</dbReference>
<dbReference type="NCBIfam" id="TIGR00797">
    <property type="entry name" value="matE"/>
    <property type="match status" value="1"/>
</dbReference>
<evidence type="ECO:0000256" key="5">
    <source>
        <dbReference type="ARBA" id="ARBA00022448"/>
    </source>
</evidence>
<feature type="transmembrane region" description="Helical" evidence="13">
    <location>
        <begin position="163"/>
        <end position="191"/>
    </location>
</feature>
<dbReference type="InterPro" id="IPR002528">
    <property type="entry name" value="MATE_fam"/>
</dbReference>
<dbReference type="Proteomes" id="UP000886889">
    <property type="component" value="Unassembled WGS sequence"/>
</dbReference>
<evidence type="ECO:0000256" key="6">
    <source>
        <dbReference type="ARBA" id="ARBA00022449"/>
    </source>
</evidence>
<accession>A0A9D1NY67</accession>